<gene>
    <name evidence="2" type="ORF">GCM10010468_35890</name>
</gene>
<dbReference type="RefSeq" id="WP_344829390.1">
    <property type="nucleotide sequence ID" value="NZ_BAAAUV010000008.1"/>
</dbReference>
<feature type="transmembrane region" description="Helical" evidence="1">
    <location>
        <begin position="14"/>
        <end position="32"/>
    </location>
</feature>
<comment type="caution">
    <text evidence="2">The sequence shown here is derived from an EMBL/GenBank/DDBJ whole genome shotgun (WGS) entry which is preliminary data.</text>
</comment>
<feature type="transmembrane region" description="Helical" evidence="1">
    <location>
        <begin position="75"/>
        <end position="95"/>
    </location>
</feature>
<keyword evidence="3" id="KW-1185">Reference proteome</keyword>
<dbReference type="Proteomes" id="UP001501237">
    <property type="component" value="Unassembled WGS sequence"/>
</dbReference>
<keyword evidence="1" id="KW-1133">Transmembrane helix</keyword>
<evidence type="ECO:0000313" key="3">
    <source>
        <dbReference type="Proteomes" id="UP001501237"/>
    </source>
</evidence>
<dbReference type="Pfam" id="PF20554">
    <property type="entry name" value="DUF6766"/>
    <property type="match status" value="1"/>
</dbReference>
<protein>
    <submittedName>
        <fullName evidence="2">Uncharacterized protein</fullName>
    </submittedName>
</protein>
<sequence>MTGSQFAVDVTENWQSEYLQLFLFIVLTVWLVQKGSPESKKPEETGRESDADQKIGIHAGKDFPSWVRAAGRRRVLFSNSLGLLMGAIFLASWGAQSIAGRAAFNADPAGRP</sequence>
<keyword evidence="1" id="KW-0472">Membrane</keyword>
<proteinExistence type="predicted"/>
<dbReference type="EMBL" id="BAAAUV010000008">
    <property type="protein sequence ID" value="GAA3214864.1"/>
    <property type="molecule type" value="Genomic_DNA"/>
</dbReference>
<reference evidence="3" key="1">
    <citation type="journal article" date="2019" name="Int. J. Syst. Evol. Microbiol.">
        <title>The Global Catalogue of Microorganisms (GCM) 10K type strain sequencing project: providing services to taxonomists for standard genome sequencing and annotation.</title>
        <authorList>
            <consortium name="The Broad Institute Genomics Platform"/>
            <consortium name="The Broad Institute Genome Sequencing Center for Infectious Disease"/>
            <person name="Wu L."/>
            <person name="Ma J."/>
        </authorList>
    </citation>
    <scope>NUCLEOTIDE SEQUENCE [LARGE SCALE GENOMIC DNA]</scope>
    <source>
        <strain evidence="3">JCM 9377</strain>
    </source>
</reference>
<accession>A0ABP6QAH6</accession>
<evidence type="ECO:0000313" key="2">
    <source>
        <dbReference type="EMBL" id="GAA3214864.1"/>
    </source>
</evidence>
<dbReference type="InterPro" id="IPR046657">
    <property type="entry name" value="DUF6766"/>
</dbReference>
<keyword evidence="1" id="KW-0812">Transmembrane</keyword>
<organism evidence="2 3">
    <name type="scientific">Actinocorallia longicatena</name>
    <dbReference type="NCBI Taxonomy" id="111803"/>
    <lineage>
        <taxon>Bacteria</taxon>
        <taxon>Bacillati</taxon>
        <taxon>Actinomycetota</taxon>
        <taxon>Actinomycetes</taxon>
        <taxon>Streptosporangiales</taxon>
        <taxon>Thermomonosporaceae</taxon>
        <taxon>Actinocorallia</taxon>
    </lineage>
</organism>
<name>A0ABP6QAH6_9ACTN</name>
<evidence type="ECO:0000256" key="1">
    <source>
        <dbReference type="SAM" id="Phobius"/>
    </source>
</evidence>